<comment type="caution">
    <text evidence="5">The sequence shown here is derived from an EMBL/GenBank/DDBJ whole genome shotgun (WGS) entry which is preliminary data.</text>
</comment>
<evidence type="ECO:0000313" key="6">
    <source>
        <dbReference type="Proteomes" id="UP001632037"/>
    </source>
</evidence>
<dbReference type="Proteomes" id="UP001632037">
    <property type="component" value="Unassembled WGS sequence"/>
</dbReference>
<protein>
    <recommendedName>
        <fullName evidence="4">Crinkler effector protein N-terminal domain-containing protein</fullName>
    </recommendedName>
</protein>
<keyword evidence="3" id="KW-0964">Secreted</keyword>
<accession>A0ABD3FGL7</accession>
<organism evidence="5 6">
    <name type="scientific">Phytophthora oleae</name>
    <dbReference type="NCBI Taxonomy" id="2107226"/>
    <lineage>
        <taxon>Eukaryota</taxon>
        <taxon>Sar</taxon>
        <taxon>Stramenopiles</taxon>
        <taxon>Oomycota</taxon>
        <taxon>Peronosporomycetes</taxon>
        <taxon>Peronosporales</taxon>
        <taxon>Peronosporaceae</taxon>
        <taxon>Phytophthora</taxon>
    </lineage>
</organism>
<evidence type="ECO:0000256" key="2">
    <source>
        <dbReference type="ARBA" id="ARBA00004613"/>
    </source>
</evidence>
<dbReference type="GO" id="GO:0005576">
    <property type="term" value="C:extracellular region"/>
    <property type="evidence" value="ECO:0007669"/>
    <property type="project" value="UniProtKB-SubCell"/>
</dbReference>
<sequence>MVTLYCAVFGVAGSPFPVDVDPTLSVGYLKKAIKEKKKNDLKDVDADKLLLFLAEKNACGWLDEDEAAAVSFAANGHPEGVKLMEPSWFLANPEYFGATFQPGQGQIHVLVVVPVCGAKDDAGT</sequence>
<reference evidence="5 6" key="1">
    <citation type="submission" date="2024-09" db="EMBL/GenBank/DDBJ databases">
        <title>Genome sequencing and assembly of Phytophthora oleae, isolate VK10A, causative agent of rot of olive drupes.</title>
        <authorList>
            <person name="Conti Taguali S."/>
            <person name="Riolo M."/>
            <person name="La Spada F."/>
            <person name="Cacciola S.O."/>
            <person name="Dionisio G."/>
        </authorList>
    </citation>
    <scope>NUCLEOTIDE SEQUENCE [LARGE SCALE GENOMIC DNA]</scope>
    <source>
        <strain evidence="5 6">VK10A</strain>
    </source>
</reference>
<evidence type="ECO:0000256" key="3">
    <source>
        <dbReference type="ARBA" id="ARBA00022525"/>
    </source>
</evidence>
<evidence type="ECO:0000256" key="1">
    <source>
        <dbReference type="ARBA" id="ARBA00004340"/>
    </source>
</evidence>
<gene>
    <name evidence="5" type="ORF">V7S43_009452</name>
</gene>
<dbReference type="GO" id="GO:0043657">
    <property type="term" value="C:host cell"/>
    <property type="evidence" value="ECO:0007669"/>
    <property type="project" value="UniProtKB-SubCell"/>
</dbReference>
<evidence type="ECO:0000313" key="5">
    <source>
        <dbReference type="EMBL" id="KAL3665416.1"/>
    </source>
</evidence>
<dbReference type="AlphaFoldDB" id="A0ABD3FGL7"/>
<dbReference type="EMBL" id="JBIMZQ010000020">
    <property type="protein sequence ID" value="KAL3665416.1"/>
    <property type="molecule type" value="Genomic_DNA"/>
</dbReference>
<proteinExistence type="predicted"/>
<name>A0ABD3FGL7_9STRA</name>
<comment type="subcellular location">
    <subcellularLocation>
        <location evidence="1">Host cell</location>
    </subcellularLocation>
    <subcellularLocation>
        <location evidence="2">Secreted</location>
    </subcellularLocation>
</comment>
<evidence type="ECO:0000259" key="4">
    <source>
        <dbReference type="Pfam" id="PF20147"/>
    </source>
</evidence>
<dbReference type="InterPro" id="IPR045379">
    <property type="entry name" value="Crinkler_N"/>
</dbReference>
<keyword evidence="6" id="KW-1185">Reference proteome</keyword>
<dbReference type="Pfam" id="PF20147">
    <property type="entry name" value="Crinkler"/>
    <property type="match status" value="1"/>
</dbReference>
<feature type="domain" description="Crinkler effector protein N-terminal" evidence="4">
    <location>
        <begin position="2"/>
        <end position="112"/>
    </location>
</feature>